<comment type="caution">
    <text evidence="2">The sequence shown here is derived from an EMBL/GenBank/DDBJ whole genome shotgun (WGS) entry which is preliminary data.</text>
</comment>
<feature type="region of interest" description="Disordered" evidence="1">
    <location>
        <begin position="1"/>
        <end position="24"/>
    </location>
</feature>
<keyword evidence="3" id="KW-1185">Reference proteome</keyword>
<dbReference type="OrthoDB" id="10376163at2759"/>
<evidence type="ECO:0000313" key="3">
    <source>
        <dbReference type="Proteomes" id="UP000237000"/>
    </source>
</evidence>
<dbReference type="InParanoid" id="A0A2P5FJR1"/>
<feature type="non-terminal residue" evidence="2">
    <location>
        <position position="123"/>
    </location>
</feature>
<accession>A0A2P5FJR1</accession>
<organism evidence="2 3">
    <name type="scientific">Trema orientale</name>
    <name type="common">Charcoal tree</name>
    <name type="synonym">Celtis orientalis</name>
    <dbReference type="NCBI Taxonomy" id="63057"/>
    <lineage>
        <taxon>Eukaryota</taxon>
        <taxon>Viridiplantae</taxon>
        <taxon>Streptophyta</taxon>
        <taxon>Embryophyta</taxon>
        <taxon>Tracheophyta</taxon>
        <taxon>Spermatophyta</taxon>
        <taxon>Magnoliopsida</taxon>
        <taxon>eudicotyledons</taxon>
        <taxon>Gunneridae</taxon>
        <taxon>Pentapetalae</taxon>
        <taxon>rosids</taxon>
        <taxon>fabids</taxon>
        <taxon>Rosales</taxon>
        <taxon>Cannabaceae</taxon>
        <taxon>Trema</taxon>
    </lineage>
</organism>
<sequence>MQSCVPETVKKENEDHQTKPQLYDPSACHPVEPTNTQVPAICEIHEQLNDWEKDAMRLGEAMAFYGEKMNLNSYDDNSMSDDGCNNDNYDTMSQLMRTEKDGIAREKQKLQIVIPKQVEASKA</sequence>
<evidence type="ECO:0000256" key="1">
    <source>
        <dbReference type="SAM" id="MobiDB-lite"/>
    </source>
</evidence>
<evidence type="ECO:0000313" key="2">
    <source>
        <dbReference type="EMBL" id="PON97996.1"/>
    </source>
</evidence>
<proteinExistence type="predicted"/>
<reference evidence="3" key="1">
    <citation type="submission" date="2016-06" db="EMBL/GenBank/DDBJ databases">
        <title>Parallel loss of symbiosis genes in relatives of nitrogen-fixing non-legume Parasponia.</title>
        <authorList>
            <person name="Van Velzen R."/>
            <person name="Holmer R."/>
            <person name="Bu F."/>
            <person name="Rutten L."/>
            <person name="Van Zeijl A."/>
            <person name="Liu W."/>
            <person name="Santuari L."/>
            <person name="Cao Q."/>
            <person name="Sharma T."/>
            <person name="Shen D."/>
            <person name="Roswanjaya Y."/>
            <person name="Wardhani T."/>
            <person name="Kalhor M.S."/>
            <person name="Jansen J."/>
            <person name="Van den Hoogen J."/>
            <person name="Gungor B."/>
            <person name="Hartog M."/>
            <person name="Hontelez J."/>
            <person name="Verver J."/>
            <person name="Yang W.-C."/>
            <person name="Schijlen E."/>
            <person name="Repin R."/>
            <person name="Schilthuizen M."/>
            <person name="Schranz E."/>
            <person name="Heidstra R."/>
            <person name="Miyata K."/>
            <person name="Fedorova E."/>
            <person name="Kohlen W."/>
            <person name="Bisseling T."/>
            <person name="Smit S."/>
            <person name="Geurts R."/>
        </authorList>
    </citation>
    <scope>NUCLEOTIDE SEQUENCE [LARGE SCALE GENOMIC DNA]</scope>
    <source>
        <strain evidence="3">cv. RG33-2</strain>
    </source>
</reference>
<dbReference type="AlphaFoldDB" id="A0A2P5FJR1"/>
<gene>
    <name evidence="2" type="ORF">TorRG33x02_063110</name>
</gene>
<dbReference type="Proteomes" id="UP000237000">
    <property type="component" value="Unassembled WGS sequence"/>
</dbReference>
<feature type="compositionally biased region" description="Basic and acidic residues" evidence="1">
    <location>
        <begin position="8"/>
        <end position="18"/>
    </location>
</feature>
<name>A0A2P5FJR1_TREOI</name>
<protein>
    <submittedName>
        <fullName evidence="2">Uncharacterized protein</fullName>
    </submittedName>
</protein>
<dbReference type="EMBL" id="JXTC01000028">
    <property type="protein sequence ID" value="PON97996.1"/>
    <property type="molecule type" value="Genomic_DNA"/>
</dbReference>